<dbReference type="EMBL" id="JANPWB010000012">
    <property type="protein sequence ID" value="KAJ1117522.1"/>
    <property type="molecule type" value="Genomic_DNA"/>
</dbReference>
<comment type="caution">
    <text evidence="1">The sequence shown here is derived from an EMBL/GenBank/DDBJ whole genome shotgun (WGS) entry which is preliminary data.</text>
</comment>
<evidence type="ECO:0000313" key="1">
    <source>
        <dbReference type="EMBL" id="KAJ1117522.1"/>
    </source>
</evidence>
<evidence type="ECO:0008006" key="3">
    <source>
        <dbReference type="Google" id="ProtNLM"/>
    </source>
</evidence>
<dbReference type="Proteomes" id="UP001066276">
    <property type="component" value="Chromosome 8"/>
</dbReference>
<sequence length="90" mass="9658">MTSPSHCSHRDLWAPHPGTACSHCSLASLTTTLLLTPAPLPAPWPVDSAREVYEAPFRPAPQPRSTDASTIESCVITRHPACTVAFGHRS</sequence>
<name>A0AAV7NNB6_PLEWA</name>
<proteinExistence type="predicted"/>
<gene>
    <name evidence="1" type="ORF">NDU88_005721</name>
</gene>
<dbReference type="AlphaFoldDB" id="A0AAV7NNB6"/>
<keyword evidence="2" id="KW-1185">Reference proteome</keyword>
<accession>A0AAV7NNB6</accession>
<organism evidence="1 2">
    <name type="scientific">Pleurodeles waltl</name>
    <name type="common">Iberian ribbed newt</name>
    <dbReference type="NCBI Taxonomy" id="8319"/>
    <lineage>
        <taxon>Eukaryota</taxon>
        <taxon>Metazoa</taxon>
        <taxon>Chordata</taxon>
        <taxon>Craniata</taxon>
        <taxon>Vertebrata</taxon>
        <taxon>Euteleostomi</taxon>
        <taxon>Amphibia</taxon>
        <taxon>Batrachia</taxon>
        <taxon>Caudata</taxon>
        <taxon>Salamandroidea</taxon>
        <taxon>Salamandridae</taxon>
        <taxon>Pleurodelinae</taxon>
        <taxon>Pleurodeles</taxon>
    </lineage>
</organism>
<protein>
    <recommendedName>
        <fullName evidence="3">Secreted protein</fullName>
    </recommendedName>
</protein>
<evidence type="ECO:0000313" key="2">
    <source>
        <dbReference type="Proteomes" id="UP001066276"/>
    </source>
</evidence>
<reference evidence="1" key="1">
    <citation type="journal article" date="2022" name="bioRxiv">
        <title>Sequencing and chromosome-scale assembly of the giantPleurodeles waltlgenome.</title>
        <authorList>
            <person name="Brown T."/>
            <person name="Elewa A."/>
            <person name="Iarovenko S."/>
            <person name="Subramanian E."/>
            <person name="Araus A.J."/>
            <person name="Petzold A."/>
            <person name="Susuki M."/>
            <person name="Suzuki K.-i.T."/>
            <person name="Hayashi T."/>
            <person name="Toyoda A."/>
            <person name="Oliveira C."/>
            <person name="Osipova E."/>
            <person name="Leigh N.D."/>
            <person name="Simon A."/>
            <person name="Yun M.H."/>
        </authorList>
    </citation>
    <scope>NUCLEOTIDE SEQUENCE</scope>
    <source>
        <strain evidence="1">20211129_DDA</strain>
        <tissue evidence="1">Liver</tissue>
    </source>
</reference>